<reference evidence="3" key="1">
    <citation type="submission" date="2014-11" db="EMBL/GenBank/DDBJ databases">
        <authorList>
            <person name="Otto D Thomas"/>
            <person name="Naeem Raeece"/>
        </authorList>
    </citation>
    <scope>NUCLEOTIDE SEQUENCE</scope>
</reference>
<gene>
    <name evidence="3" type="ORF">Cvel_10461</name>
</gene>
<keyword evidence="1" id="KW-0175">Coiled coil</keyword>
<dbReference type="AlphaFoldDB" id="A0A0G4I2R4"/>
<feature type="region of interest" description="Disordered" evidence="2">
    <location>
        <begin position="210"/>
        <end position="239"/>
    </location>
</feature>
<evidence type="ECO:0000256" key="1">
    <source>
        <dbReference type="SAM" id="Coils"/>
    </source>
</evidence>
<proteinExistence type="predicted"/>
<feature type="region of interest" description="Disordered" evidence="2">
    <location>
        <begin position="545"/>
        <end position="616"/>
    </location>
</feature>
<sequence>MEPPDGEGEQSLSTLPQQRTQSVYEIVNVKRTFGKIHGARVLKLSKLSKELKEDASIYKRFEQEKKQIEKEKRELERRISEYDHSENVRKIANAQSAENELQKQVAFERQYIRQTIAEQAARQNEIKRRQRVLSLYHEIRVREEQEERARRQKEIRRKEAEVQVRDEAKRLQKCKEAAERVERINTDKAEAMENKRKALKAHIEMCNAQKKEQEMKESESRKTLHEENEKRSERVRDNRSRLIETRQHALRLLSDRRDQRFVRSREMVKAKHMEVVEAVWADWFKKDQQAQLLAVKRAERNQEKIARQEAHRAAVLERAGEHNKERMQWADQIASSFVQDHWASSDDPLFNQRRSKAERDYLLNLEKVRRIEADAILSKRFDPLIKMADQNQLEQRTYSPREARLLGNLALASARGGGGGGTGRASHITSLWDPSESMRDGGSRHRSRSGRSSARDLHAKFDLSADVEKQEAFQANLSRKRLIYGLKSQRCGLCDKIFMLDQLPGCVTLASIYRTRAKWRAASDDPALKHGSDLIAESFHTTCRGETKKDDRSRSRERDCSVSSKSASDDEGDRDKEASAGRRRVQEKGRARSAGGGEKSRSDGRDKGRPESSGGDPLMAFLLGKASNPSQLYDRVHLCVFCFQFVRGVAD</sequence>
<dbReference type="VEuPathDB" id="CryptoDB:Cvel_10461"/>
<dbReference type="EMBL" id="CDMZ01004877">
    <property type="protein sequence ID" value="CEM51212.1"/>
    <property type="molecule type" value="Genomic_DNA"/>
</dbReference>
<evidence type="ECO:0000313" key="3">
    <source>
        <dbReference type="EMBL" id="CEM51212.1"/>
    </source>
</evidence>
<feature type="compositionally biased region" description="Basic and acidic residues" evidence="2">
    <location>
        <begin position="573"/>
        <end position="590"/>
    </location>
</feature>
<feature type="coiled-coil region" evidence="1">
    <location>
        <begin position="44"/>
        <end position="85"/>
    </location>
</feature>
<evidence type="ECO:0000256" key="2">
    <source>
        <dbReference type="SAM" id="MobiDB-lite"/>
    </source>
</evidence>
<protein>
    <submittedName>
        <fullName evidence="3">Uncharacterized protein</fullName>
    </submittedName>
</protein>
<organism evidence="3">
    <name type="scientific">Chromera velia CCMP2878</name>
    <dbReference type="NCBI Taxonomy" id="1169474"/>
    <lineage>
        <taxon>Eukaryota</taxon>
        <taxon>Sar</taxon>
        <taxon>Alveolata</taxon>
        <taxon>Colpodellida</taxon>
        <taxon>Chromeraceae</taxon>
        <taxon>Chromera</taxon>
    </lineage>
</organism>
<feature type="compositionally biased region" description="Basic and acidic residues" evidence="2">
    <location>
        <begin position="545"/>
        <end position="560"/>
    </location>
</feature>
<feature type="region of interest" description="Disordered" evidence="2">
    <location>
        <begin position="415"/>
        <end position="455"/>
    </location>
</feature>
<accession>A0A0G4I2R4</accession>
<name>A0A0G4I2R4_9ALVE</name>
<feature type="compositionally biased region" description="Basic and acidic residues" evidence="2">
    <location>
        <begin position="598"/>
        <end position="610"/>
    </location>
</feature>